<evidence type="ECO:0000256" key="1">
    <source>
        <dbReference type="SAM" id="SignalP"/>
    </source>
</evidence>
<proteinExistence type="predicted"/>
<comment type="caution">
    <text evidence="2">The sequence shown here is derived from an EMBL/GenBank/DDBJ whole genome shotgun (WGS) entry which is preliminary data.</text>
</comment>
<feature type="chain" id="PRO_5042089192" description="LysM domain-containing protein" evidence="1">
    <location>
        <begin position="21"/>
        <end position="165"/>
    </location>
</feature>
<gene>
    <name evidence="2" type="ORF">LX32DRAFT_603699</name>
</gene>
<evidence type="ECO:0000313" key="3">
    <source>
        <dbReference type="Proteomes" id="UP001232148"/>
    </source>
</evidence>
<dbReference type="EMBL" id="MU843068">
    <property type="protein sequence ID" value="KAK2021967.1"/>
    <property type="molecule type" value="Genomic_DNA"/>
</dbReference>
<keyword evidence="1" id="KW-0732">Signal</keyword>
<protein>
    <recommendedName>
        <fullName evidence="4">LysM domain-containing protein</fullName>
    </recommendedName>
</protein>
<evidence type="ECO:0000313" key="2">
    <source>
        <dbReference type="EMBL" id="KAK2021967.1"/>
    </source>
</evidence>
<dbReference type="Proteomes" id="UP001232148">
    <property type="component" value="Unassembled WGS sequence"/>
</dbReference>
<sequence>MKLTAGIFSIALGLASVVNAAPAPAPKNMVSIPSANVSSPVELSSRQVKSVPLNIGHEAVCRYETLPFLNLVTRYGVMSKPGLAVPDVVATCHDVWAHLRRFPACGIVVHPWCEPHPKDKSILTWSMTVPGMCDPGMIASAWWEATFNNYGELECLEVKELAIPF</sequence>
<name>A0AAD9H614_9PEZI</name>
<keyword evidence="3" id="KW-1185">Reference proteome</keyword>
<reference evidence="2" key="1">
    <citation type="submission" date="2021-06" db="EMBL/GenBank/DDBJ databases">
        <title>Comparative genomics, transcriptomics and evolutionary studies reveal genomic signatures of adaptation to plant cell wall in hemibiotrophic fungi.</title>
        <authorList>
            <consortium name="DOE Joint Genome Institute"/>
            <person name="Baroncelli R."/>
            <person name="Diaz J.F."/>
            <person name="Benocci T."/>
            <person name="Peng M."/>
            <person name="Battaglia E."/>
            <person name="Haridas S."/>
            <person name="Andreopoulos W."/>
            <person name="Labutti K."/>
            <person name="Pangilinan J."/>
            <person name="Floch G.L."/>
            <person name="Makela M.R."/>
            <person name="Henrissat B."/>
            <person name="Grigoriev I.V."/>
            <person name="Crouch J.A."/>
            <person name="De Vries R.P."/>
            <person name="Sukno S.A."/>
            <person name="Thon M.R."/>
        </authorList>
    </citation>
    <scope>NUCLEOTIDE SEQUENCE</scope>
    <source>
        <strain evidence="2">MAFF235873</strain>
    </source>
</reference>
<organism evidence="2 3">
    <name type="scientific">Colletotrichum zoysiae</name>
    <dbReference type="NCBI Taxonomy" id="1216348"/>
    <lineage>
        <taxon>Eukaryota</taxon>
        <taxon>Fungi</taxon>
        <taxon>Dikarya</taxon>
        <taxon>Ascomycota</taxon>
        <taxon>Pezizomycotina</taxon>
        <taxon>Sordariomycetes</taxon>
        <taxon>Hypocreomycetidae</taxon>
        <taxon>Glomerellales</taxon>
        <taxon>Glomerellaceae</taxon>
        <taxon>Colletotrichum</taxon>
        <taxon>Colletotrichum graminicola species complex</taxon>
    </lineage>
</organism>
<feature type="signal peptide" evidence="1">
    <location>
        <begin position="1"/>
        <end position="20"/>
    </location>
</feature>
<accession>A0AAD9H614</accession>
<evidence type="ECO:0008006" key="4">
    <source>
        <dbReference type="Google" id="ProtNLM"/>
    </source>
</evidence>
<dbReference type="AlphaFoldDB" id="A0AAD9H614"/>